<organism evidence="4 5">
    <name type="scientific">Allokutzneria multivorans</name>
    <dbReference type="NCBI Taxonomy" id="1142134"/>
    <lineage>
        <taxon>Bacteria</taxon>
        <taxon>Bacillati</taxon>
        <taxon>Actinomycetota</taxon>
        <taxon>Actinomycetes</taxon>
        <taxon>Pseudonocardiales</taxon>
        <taxon>Pseudonocardiaceae</taxon>
        <taxon>Allokutzneria</taxon>
    </lineage>
</organism>
<keyword evidence="2" id="KW-0732">Signal</keyword>
<feature type="compositionally biased region" description="Low complexity" evidence="1">
    <location>
        <begin position="32"/>
        <end position="50"/>
    </location>
</feature>
<dbReference type="InterPro" id="IPR056303">
    <property type="entry name" value="AMIN-like"/>
</dbReference>
<protein>
    <recommendedName>
        <fullName evidence="3">AMIN-like domain-containing protein</fullName>
    </recommendedName>
</protein>
<feature type="domain" description="AMIN-like" evidence="3">
    <location>
        <begin position="56"/>
        <end position="186"/>
    </location>
</feature>
<dbReference type="EMBL" id="BAABAL010000004">
    <property type="protein sequence ID" value="GAA3990442.1"/>
    <property type="molecule type" value="Genomic_DNA"/>
</dbReference>
<dbReference type="RefSeq" id="WP_344870969.1">
    <property type="nucleotide sequence ID" value="NZ_BAABAL010000004.1"/>
</dbReference>
<feature type="region of interest" description="Disordered" evidence="1">
    <location>
        <begin position="20"/>
        <end position="50"/>
    </location>
</feature>
<evidence type="ECO:0000256" key="1">
    <source>
        <dbReference type="SAM" id="MobiDB-lite"/>
    </source>
</evidence>
<name>A0ABP7R192_9PSEU</name>
<proteinExistence type="predicted"/>
<dbReference type="PROSITE" id="PS51257">
    <property type="entry name" value="PROKAR_LIPOPROTEIN"/>
    <property type="match status" value="1"/>
</dbReference>
<accession>A0ABP7R192</accession>
<evidence type="ECO:0000313" key="5">
    <source>
        <dbReference type="Proteomes" id="UP001501747"/>
    </source>
</evidence>
<feature type="chain" id="PRO_5045981931" description="AMIN-like domain-containing protein" evidence="2">
    <location>
        <begin position="25"/>
        <end position="186"/>
    </location>
</feature>
<evidence type="ECO:0000313" key="4">
    <source>
        <dbReference type="EMBL" id="GAA3990442.1"/>
    </source>
</evidence>
<evidence type="ECO:0000259" key="3">
    <source>
        <dbReference type="Pfam" id="PF24837"/>
    </source>
</evidence>
<evidence type="ECO:0000256" key="2">
    <source>
        <dbReference type="SAM" id="SignalP"/>
    </source>
</evidence>
<keyword evidence="5" id="KW-1185">Reference proteome</keyword>
<comment type="caution">
    <text evidence="4">The sequence shown here is derived from an EMBL/GenBank/DDBJ whole genome shotgun (WGS) entry which is preliminary data.</text>
</comment>
<sequence>MRRRTLTCLVVLTVVAGCTQQAPPAPTPAPTPAASTASTAAPSSPSTVAAPEGAAVLSSVRVGSHPGHDRIVFEFNGTPPTYDHSFVDRVTQDGSGAPVPLQGKAFLQLTLHGATTDNSFQVTDPARALRYDGPRRLTPALAVVQEVAQAGDFEADLSFGIGLNRRTPPRVSVLTGPTRVILDLDH</sequence>
<gene>
    <name evidence="4" type="ORF">GCM10022247_06500</name>
</gene>
<feature type="signal peptide" evidence="2">
    <location>
        <begin position="1"/>
        <end position="24"/>
    </location>
</feature>
<reference evidence="5" key="1">
    <citation type="journal article" date="2019" name="Int. J. Syst. Evol. Microbiol.">
        <title>The Global Catalogue of Microorganisms (GCM) 10K type strain sequencing project: providing services to taxonomists for standard genome sequencing and annotation.</title>
        <authorList>
            <consortium name="The Broad Institute Genomics Platform"/>
            <consortium name="The Broad Institute Genome Sequencing Center for Infectious Disease"/>
            <person name="Wu L."/>
            <person name="Ma J."/>
        </authorList>
    </citation>
    <scope>NUCLEOTIDE SEQUENCE [LARGE SCALE GENOMIC DNA]</scope>
    <source>
        <strain evidence="5">JCM 17342</strain>
    </source>
</reference>
<dbReference type="Proteomes" id="UP001501747">
    <property type="component" value="Unassembled WGS sequence"/>
</dbReference>
<dbReference type="Pfam" id="PF24837">
    <property type="entry name" value="AMIN-like"/>
    <property type="match status" value="1"/>
</dbReference>